<comment type="caution">
    <text evidence="1">The sequence shown here is derived from an EMBL/GenBank/DDBJ whole genome shotgun (WGS) entry which is preliminary data.</text>
</comment>
<protein>
    <submittedName>
        <fullName evidence="1">Uncharacterized protein</fullName>
    </submittedName>
</protein>
<sequence length="112" mass="13008">MQIVQLQKLHAKAIEVSLLAFNCQMVRDDLIRQNKIFNGVFVISSHVFRLNFQVKLINMEQIFQGKQLLLVLKNQMLNNNNIVRLKLNKIEADIHGLLGQLAEITYVKMQFS</sequence>
<dbReference type="AlphaFoldDB" id="A0A8S1U754"/>
<organism evidence="1 2">
    <name type="scientific">Paramecium pentaurelia</name>
    <dbReference type="NCBI Taxonomy" id="43138"/>
    <lineage>
        <taxon>Eukaryota</taxon>
        <taxon>Sar</taxon>
        <taxon>Alveolata</taxon>
        <taxon>Ciliophora</taxon>
        <taxon>Intramacronucleata</taxon>
        <taxon>Oligohymenophorea</taxon>
        <taxon>Peniculida</taxon>
        <taxon>Parameciidae</taxon>
        <taxon>Paramecium</taxon>
    </lineage>
</organism>
<accession>A0A8S1U754</accession>
<proteinExistence type="predicted"/>
<reference evidence="1" key="1">
    <citation type="submission" date="2021-01" db="EMBL/GenBank/DDBJ databases">
        <authorList>
            <consortium name="Genoscope - CEA"/>
            <person name="William W."/>
        </authorList>
    </citation>
    <scope>NUCLEOTIDE SEQUENCE</scope>
</reference>
<dbReference type="EMBL" id="CAJJDO010000031">
    <property type="protein sequence ID" value="CAD8158476.1"/>
    <property type="molecule type" value="Genomic_DNA"/>
</dbReference>
<dbReference type="Proteomes" id="UP000689195">
    <property type="component" value="Unassembled WGS sequence"/>
</dbReference>
<keyword evidence="2" id="KW-1185">Reference proteome</keyword>
<gene>
    <name evidence="1" type="ORF">PPENT_87.1.T0310359</name>
</gene>
<evidence type="ECO:0000313" key="2">
    <source>
        <dbReference type="Proteomes" id="UP000689195"/>
    </source>
</evidence>
<name>A0A8S1U754_9CILI</name>
<evidence type="ECO:0000313" key="1">
    <source>
        <dbReference type="EMBL" id="CAD8158476.1"/>
    </source>
</evidence>